<evidence type="ECO:0000313" key="1">
    <source>
        <dbReference type="EMBL" id="GAQ91041.1"/>
    </source>
</evidence>
<name>A0A1Y1IPD2_KLENI</name>
<dbReference type="InterPro" id="IPR029063">
    <property type="entry name" value="SAM-dependent_MTases_sf"/>
</dbReference>
<dbReference type="Gene3D" id="3.40.50.150">
    <property type="entry name" value="Vaccinia Virus protein VP39"/>
    <property type="match status" value="1"/>
</dbReference>
<keyword evidence="2" id="KW-1185">Reference proteome</keyword>
<evidence type="ECO:0000313" key="2">
    <source>
        <dbReference type="Proteomes" id="UP000054558"/>
    </source>
</evidence>
<accession>A0A1Y1IPD2</accession>
<dbReference type="NCBIfam" id="TIGR01444">
    <property type="entry name" value="fkbM_fam"/>
    <property type="match status" value="1"/>
</dbReference>
<dbReference type="OrthoDB" id="2014164at2759"/>
<dbReference type="EMBL" id="DF237667">
    <property type="protein sequence ID" value="GAQ91041.1"/>
    <property type="molecule type" value="Genomic_DNA"/>
</dbReference>
<dbReference type="SUPFAM" id="SSF53335">
    <property type="entry name" value="S-adenosyl-L-methionine-dependent methyltransferases"/>
    <property type="match status" value="1"/>
</dbReference>
<dbReference type="InterPro" id="IPR006342">
    <property type="entry name" value="FkbM_mtfrase"/>
</dbReference>
<proteinExistence type="predicted"/>
<dbReference type="AlphaFoldDB" id="A0A1Y1IPD2"/>
<organism evidence="1 2">
    <name type="scientific">Klebsormidium nitens</name>
    <name type="common">Green alga</name>
    <name type="synonym">Ulothrix nitens</name>
    <dbReference type="NCBI Taxonomy" id="105231"/>
    <lineage>
        <taxon>Eukaryota</taxon>
        <taxon>Viridiplantae</taxon>
        <taxon>Streptophyta</taxon>
        <taxon>Klebsormidiophyceae</taxon>
        <taxon>Klebsormidiales</taxon>
        <taxon>Klebsormidiaceae</taxon>
        <taxon>Klebsormidium</taxon>
    </lineage>
</organism>
<gene>
    <name evidence="1" type="ORF">KFL_007180020</name>
</gene>
<reference evidence="1 2" key="1">
    <citation type="journal article" date="2014" name="Nat. Commun.">
        <title>Klebsormidium flaccidum genome reveals primary factors for plant terrestrial adaptation.</title>
        <authorList>
            <person name="Hori K."/>
            <person name="Maruyama F."/>
            <person name="Fujisawa T."/>
            <person name="Togashi T."/>
            <person name="Yamamoto N."/>
            <person name="Seo M."/>
            <person name="Sato S."/>
            <person name="Yamada T."/>
            <person name="Mori H."/>
            <person name="Tajima N."/>
            <person name="Moriyama T."/>
            <person name="Ikeuchi M."/>
            <person name="Watanabe M."/>
            <person name="Wada H."/>
            <person name="Kobayashi K."/>
            <person name="Saito M."/>
            <person name="Masuda T."/>
            <person name="Sasaki-Sekimoto Y."/>
            <person name="Mashiguchi K."/>
            <person name="Awai K."/>
            <person name="Shimojima M."/>
            <person name="Masuda S."/>
            <person name="Iwai M."/>
            <person name="Nobusawa T."/>
            <person name="Narise T."/>
            <person name="Kondo S."/>
            <person name="Saito H."/>
            <person name="Sato R."/>
            <person name="Murakawa M."/>
            <person name="Ihara Y."/>
            <person name="Oshima-Yamada Y."/>
            <person name="Ohtaka K."/>
            <person name="Satoh M."/>
            <person name="Sonobe K."/>
            <person name="Ishii M."/>
            <person name="Ohtani R."/>
            <person name="Kanamori-Sato M."/>
            <person name="Honoki R."/>
            <person name="Miyazaki D."/>
            <person name="Mochizuki H."/>
            <person name="Umetsu J."/>
            <person name="Higashi K."/>
            <person name="Shibata D."/>
            <person name="Kamiya Y."/>
            <person name="Sato N."/>
            <person name="Nakamura Y."/>
            <person name="Tabata S."/>
            <person name="Ida S."/>
            <person name="Kurokawa K."/>
            <person name="Ohta H."/>
        </authorList>
    </citation>
    <scope>NUCLEOTIDE SEQUENCE [LARGE SCALE GENOMIC DNA]</scope>
    <source>
        <strain evidence="1 2">NIES-2285</strain>
    </source>
</reference>
<dbReference type="InterPro" id="IPR052514">
    <property type="entry name" value="SAM-dependent_MTase"/>
</dbReference>
<dbReference type="PANTHER" id="PTHR34203:SF13">
    <property type="entry name" value="EXPRESSED PROTEIN"/>
    <property type="match status" value="1"/>
</dbReference>
<dbReference type="Proteomes" id="UP000054558">
    <property type="component" value="Unassembled WGS sequence"/>
</dbReference>
<dbReference type="OMA" id="ASMIFAN"/>
<evidence type="ECO:0008006" key="3">
    <source>
        <dbReference type="Google" id="ProtNLM"/>
    </source>
</evidence>
<protein>
    <recommendedName>
        <fullName evidence="3">Methyltransferase FkbM domain-containing protein</fullName>
    </recommendedName>
</protein>
<sequence>MFHCTNGVQHCVEGRRAGEAREASDDVTKELAKVVQALTALEASQSQLASTLAISSHSHFEQLLQNEAQPQQLGAAPKLRPWQETQSLGSSAAHVFARSKLVGKKGGAGPDVISVTKALCGMGQSALEEALARVPDFTTGNRWLFNNSWLTQPELRALDEAHVLGAGSEVVCLVGYIKQQVPCPASECVVPVYVRPDTSDSLVLGQMYETVELGFVANFAPTAILDAGANIGLAAQVFGHMFPDAVVVSVEAASDNFAMLRLNTAHLPNVVPLHAGIWQRTTQLEVTVTGDGEWGHILREADTCPPGAECVNALTIDLIQDLLQVGRFDFAKIDIESSEKGVFTPSAVNRLAWLAGVKAVAIELHDRFVPGCTEAVTSALENDFDIDSGFNSEYVLAVRKKA</sequence>
<dbReference type="PANTHER" id="PTHR34203">
    <property type="entry name" value="METHYLTRANSFERASE, FKBM FAMILY PROTEIN"/>
    <property type="match status" value="1"/>
</dbReference>